<organism evidence="4 5">
    <name type="scientific">Candidatus Woesebacteria bacterium RIFOXYA1_FULL_40_18</name>
    <dbReference type="NCBI Taxonomy" id="1802532"/>
    <lineage>
        <taxon>Bacteria</taxon>
        <taxon>Candidatus Woeseibacteriota</taxon>
    </lineage>
</organism>
<dbReference type="InterPro" id="IPR004107">
    <property type="entry name" value="Integrase_SAM-like_N"/>
</dbReference>
<comment type="caution">
    <text evidence="4">The sequence shown here is derived from an EMBL/GenBank/DDBJ whole genome shotgun (WGS) entry which is preliminary data.</text>
</comment>
<dbReference type="PROSITE" id="PS51900">
    <property type="entry name" value="CB"/>
    <property type="match status" value="2"/>
</dbReference>
<evidence type="ECO:0000256" key="1">
    <source>
        <dbReference type="ARBA" id="ARBA00023125"/>
    </source>
</evidence>
<proteinExistence type="predicted"/>
<accession>A0A1F8CKN6</accession>
<dbReference type="Pfam" id="PF02899">
    <property type="entry name" value="Phage_int_SAM_1"/>
    <property type="match status" value="2"/>
</dbReference>
<feature type="domain" description="Core-binding (CB)" evidence="3">
    <location>
        <begin position="5"/>
        <end position="100"/>
    </location>
</feature>
<keyword evidence="1 2" id="KW-0238">DNA-binding</keyword>
<dbReference type="Proteomes" id="UP000177855">
    <property type="component" value="Unassembled WGS sequence"/>
</dbReference>
<evidence type="ECO:0000256" key="2">
    <source>
        <dbReference type="PROSITE-ProRule" id="PRU01248"/>
    </source>
</evidence>
<sequence>MENLPNNNKFYQSFLNHLAGLGVSSQSIKHYKSDLSHFTGWILFKLRSLGVYGEELKEAIPFLNTKIASEYKEFMVKNQNPTKTINRRLSTLRHLSRFLVSTQLIDSDFMQGVSNLSILPASHKAKLHPLISEFEKHLTSEKVSQNTIKNYLSDIRQFFQWVEKNDVASRI</sequence>
<dbReference type="AlphaFoldDB" id="A0A1F8CKN6"/>
<dbReference type="GO" id="GO:0003677">
    <property type="term" value="F:DNA binding"/>
    <property type="evidence" value="ECO:0007669"/>
    <property type="project" value="UniProtKB-UniRule"/>
</dbReference>
<reference evidence="4 5" key="1">
    <citation type="journal article" date="2016" name="Nat. Commun.">
        <title>Thousands of microbial genomes shed light on interconnected biogeochemical processes in an aquifer system.</title>
        <authorList>
            <person name="Anantharaman K."/>
            <person name="Brown C.T."/>
            <person name="Hug L.A."/>
            <person name="Sharon I."/>
            <person name="Castelle C.J."/>
            <person name="Probst A.J."/>
            <person name="Thomas B.C."/>
            <person name="Singh A."/>
            <person name="Wilkins M.J."/>
            <person name="Karaoz U."/>
            <person name="Brodie E.L."/>
            <person name="Williams K.H."/>
            <person name="Hubbard S.S."/>
            <person name="Banfield J.F."/>
        </authorList>
    </citation>
    <scope>NUCLEOTIDE SEQUENCE [LARGE SCALE GENOMIC DNA]</scope>
</reference>
<evidence type="ECO:0000313" key="4">
    <source>
        <dbReference type="EMBL" id="OGM76890.1"/>
    </source>
</evidence>
<name>A0A1F8CKN6_9BACT</name>
<dbReference type="EMBL" id="MGHS01000016">
    <property type="protein sequence ID" value="OGM76890.1"/>
    <property type="molecule type" value="Genomic_DNA"/>
</dbReference>
<dbReference type="SUPFAM" id="SSF47823">
    <property type="entry name" value="lambda integrase-like, N-terminal domain"/>
    <property type="match status" value="2"/>
</dbReference>
<dbReference type="GO" id="GO:0015074">
    <property type="term" value="P:DNA integration"/>
    <property type="evidence" value="ECO:0007669"/>
    <property type="project" value="InterPro"/>
</dbReference>
<evidence type="ECO:0000259" key="3">
    <source>
        <dbReference type="PROSITE" id="PS51900"/>
    </source>
</evidence>
<dbReference type="InterPro" id="IPR010998">
    <property type="entry name" value="Integrase_recombinase_N"/>
</dbReference>
<evidence type="ECO:0000313" key="5">
    <source>
        <dbReference type="Proteomes" id="UP000177855"/>
    </source>
</evidence>
<protein>
    <recommendedName>
        <fullName evidence="3">Core-binding (CB) domain-containing protein</fullName>
    </recommendedName>
</protein>
<gene>
    <name evidence="4" type="ORF">A2210_00165</name>
</gene>
<feature type="domain" description="Core-binding (CB)" evidence="3">
    <location>
        <begin position="125"/>
        <end position="171"/>
    </location>
</feature>
<dbReference type="InterPro" id="IPR044068">
    <property type="entry name" value="CB"/>
</dbReference>
<dbReference type="Gene3D" id="1.10.150.130">
    <property type="match status" value="2"/>
</dbReference>